<dbReference type="Pfam" id="PF13545">
    <property type="entry name" value="HTH_Crp_2"/>
    <property type="match status" value="1"/>
</dbReference>
<dbReference type="InterPro" id="IPR012318">
    <property type="entry name" value="HTH_CRP"/>
</dbReference>
<dbReference type="InterPro" id="IPR014710">
    <property type="entry name" value="RmlC-like_jellyroll"/>
</dbReference>
<sequence>MIVQIESKVVDLLKSTAMFRKIESTEIQRMLHCLNPRILNYEKNASIAMAGDHFDGIGIVIEGELIIAKENLAGDRTVMTILKPGDMFGEMVSFSEKKEWPASVVAQSDAQIIFVSPEKVITMCDKMCDSHRQLIENLLIIMSKKALMLNRKVEYLSIRTLRGKLCAYLLEHQKIKQQNIFTLPMNRDELADFFNVARPSVSRELSKMKEEGLIDFHKSSFKILDYDRIKASI</sequence>
<dbReference type="EMBL" id="JAFBDT010000024">
    <property type="protein sequence ID" value="MBM7562631.1"/>
    <property type="molecule type" value="Genomic_DNA"/>
</dbReference>
<feature type="domain" description="HTH crp-type" evidence="5">
    <location>
        <begin position="159"/>
        <end position="227"/>
    </location>
</feature>
<name>A0ABS2MT68_9FIRM</name>
<keyword evidence="7" id="KW-1185">Reference proteome</keyword>
<evidence type="ECO:0000313" key="6">
    <source>
        <dbReference type="EMBL" id="MBM7562631.1"/>
    </source>
</evidence>
<feature type="domain" description="Cyclic nucleotide-binding" evidence="4">
    <location>
        <begin position="18"/>
        <end position="141"/>
    </location>
</feature>
<dbReference type="SMART" id="SM00419">
    <property type="entry name" value="HTH_CRP"/>
    <property type="match status" value="1"/>
</dbReference>
<dbReference type="PANTHER" id="PTHR24567">
    <property type="entry name" value="CRP FAMILY TRANSCRIPTIONAL REGULATORY PROTEIN"/>
    <property type="match status" value="1"/>
</dbReference>
<dbReference type="Pfam" id="PF00027">
    <property type="entry name" value="cNMP_binding"/>
    <property type="match status" value="1"/>
</dbReference>
<dbReference type="RefSeq" id="WP_204665059.1">
    <property type="nucleotide sequence ID" value="NZ_JAFBDT010000024.1"/>
</dbReference>
<dbReference type="SUPFAM" id="SSF51206">
    <property type="entry name" value="cAMP-binding domain-like"/>
    <property type="match status" value="1"/>
</dbReference>
<dbReference type="InterPro" id="IPR000595">
    <property type="entry name" value="cNMP-bd_dom"/>
</dbReference>
<evidence type="ECO:0000256" key="1">
    <source>
        <dbReference type="ARBA" id="ARBA00023015"/>
    </source>
</evidence>
<evidence type="ECO:0000259" key="5">
    <source>
        <dbReference type="PROSITE" id="PS51063"/>
    </source>
</evidence>
<keyword evidence="3" id="KW-0804">Transcription</keyword>
<proteinExistence type="predicted"/>
<reference evidence="6 7" key="1">
    <citation type="submission" date="2021-01" db="EMBL/GenBank/DDBJ databases">
        <title>Genomic Encyclopedia of Type Strains, Phase IV (KMG-IV): sequencing the most valuable type-strain genomes for metagenomic binning, comparative biology and taxonomic classification.</title>
        <authorList>
            <person name="Goeker M."/>
        </authorList>
    </citation>
    <scope>NUCLEOTIDE SEQUENCE [LARGE SCALE GENOMIC DNA]</scope>
    <source>
        <strain evidence="6 7">DSM 24436</strain>
    </source>
</reference>
<dbReference type="InterPro" id="IPR050397">
    <property type="entry name" value="Env_Response_Regulators"/>
</dbReference>
<comment type="caution">
    <text evidence="6">The sequence shown here is derived from an EMBL/GenBank/DDBJ whole genome shotgun (WGS) entry which is preliminary data.</text>
</comment>
<dbReference type="PANTHER" id="PTHR24567:SF58">
    <property type="entry name" value="CYCLIC AMP-BINDING REGULATORY PROTEIN"/>
    <property type="match status" value="1"/>
</dbReference>
<evidence type="ECO:0000313" key="7">
    <source>
        <dbReference type="Proteomes" id="UP000767854"/>
    </source>
</evidence>
<dbReference type="InterPro" id="IPR036390">
    <property type="entry name" value="WH_DNA-bd_sf"/>
</dbReference>
<dbReference type="Proteomes" id="UP000767854">
    <property type="component" value="Unassembled WGS sequence"/>
</dbReference>
<dbReference type="SMART" id="SM00100">
    <property type="entry name" value="cNMP"/>
    <property type="match status" value="1"/>
</dbReference>
<dbReference type="CDD" id="cd00038">
    <property type="entry name" value="CAP_ED"/>
    <property type="match status" value="1"/>
</dbReference>
<dbReference type="Gene3D" id="2.60.120.10">
    <property type="entry name" value="Jelly Rolls"/>
    <property type="match status" value="1"/>
</dbReference>
<keyword evidence="2" id="KW-0238">DNA-binding</keyword>
<dbReference type="PROSITE" id="PS50042">
    <property type="entry name" value="CNMP_BINDING_3"/>
    <property type="match status" value="1"/>
</dbReference>
<organism evidence="6 7">
    <name type="scientific">Fusibacter tunisiensis</name>
    <dbReference type="NCBI Taxonomy" id="1008308"/>
    <lineage>
        <taxon>Bacteria</taxon>
        <taxon>Bacillati</taxon>
        <taxon>Bacillota</taxon>
        <taxon>Clostridia</taxon>
        <taxon>Eubacteriales</taxon>
        <taxon>Eubacteriales Family XII. Incertae Sedis</taxon>
        <taxon>Fusibacter</taxon>
    </lineage>
</organism>
<gene>
    <name evidence="6" type="ORF">JOC49_002192</name>
</gene>
<dbReference type="InterPro" id="IPR018490">
    <property type="entry name" value="cNMP-bd_dom_sf"/>
</dbReference>
<dbReference type="PROSITE" id="PS51063">
    <property type="entry name" value="HTH_CRP_2"/>
    <property type="match status" value="1"/>
</dbReference>
<accession>A0ABS2MT68</accession>
<protein>
    <submittedName>
        <fullName evidence="6">CRP-like cAMP-binding protein</fullName>
    </submittedName>
</protein>
<dbReference type="SUPFAM" id="SSF46785">
    <property type="entry name" value="Winged helix' DNA-binding domain"/>
    <property type="match status" value="1"/>
</dbReference>
<keyword evidence="1" id="KW-0805">Transcription regulation</keyword>
<evidence type="ECO:0000259" key="4">
    <source>
        <dbReference type="PROSITE" id="PS50042"/>
    </source>
</evidence>
<evidence type="ECO:0000256" key="2">
    <source>
        <dbReference type="ARBA" id="ARBA00023125"/>
    </source>
</evidence>
<evidence type="ECO:0000256" key="3">
    <source>
        <dbReference type="ARBA" id="ARBA00023163"/>
    </source>
</evidence>